<evidence type="ECO:0000256" key="3">
    <source>
        <dbReference type="ARBA" id="ARBA00022741"/>
    </source>
</evidence>
<evidence type="ECO:0000313" key="11">
    <source>
        <dbReference type="Proteomes" id="UP000243217"/>
    </source>
</evidence>
<organism evidence="10 11">
    <name type="scientific">Thraustotheca clavata</name>
    <dbReference type="NCBI Taxonomy" id="74557"/>
    <lineage>
        <taxon>Eukaryota</taxon>
        <taxon>Sar</taxon>
        <taxon>Stramenopiles</taxon>
        <taxon>Oomycota</taxon>
        <taxon>Saprolegniomycetes</taxon>
        <taxon>Saprolegniales</taxon>
        <taxon>Achlyaceae</taxon>
        <taxon>Thraustotheca</taxon>
    </lineage>
</organism>
<feature type="active site" description="Proton acceptor" evidence="6">
    <location>
        <position position="156"/>
    </location>
</feature>
<dbReference type="FunFam" id="1.10.510.10:FF:000571">
    <property type="entry name" value="Maternal embryonic leucine zipper kinase"/>
    <property type="match status" value="1"/>
</dbReference>
<keyword evidence="5 7" id="KW-0067">ATP-binding</keyword>
<accession>A0A1W0A4N9</accession>
<feature type="binding site" evidence="7">
    <location>
        <position position="61"/>
    </location>
    <ligand>
        <name>ATP</name>
        <dbReference type="ChEBI" id="CHEBI:30616"/>
    </ligand>
</feature>
<dbReference type="PANTHER" id="PTHR24350">
    <property type="entry name" value="SERINE/THREONINE-PROTEIN KINASE IAL-RELATED"/>
    <property type="match status" value="1"/>
</dbReference>
<keyword evidence="2" id="KW-0808">Transferase</keyword>
<evidence type="ECO:0000256" key="7">
    <source>
        <dbReference type="PIRSR" id="PIRSR630616-2"/>
    </source>
</evidence>
<sequence>MNQLLGCLCPRHRQVPRTAAYIVQERPIADDFELGQVIGQGKTCTVLKATNCKTNEVVAIKRIATQYLSTQSRVEALETELKVLTMLHDHKNIVSLIAIYQDEEFISIVTEYVEAGEVMHSFKDLDSVHEHTIRSIIRQVVEVLIELHKEGITHRDIKPENIMLDREGHVRLIDFGVAHFDETEMKGLCGTGPFMAPEVFNTRTEYSSKVDIWALGVTTFVLLTGHLPFDAPFMSQMEDMIRLGQYSIPSGDQISSPAQSFVATCLLTDAGKRPTAKALLGHPWLNLNSNMVEYTTPLPQIGCIHRYVTGERCRHQLTR</sequence>
<evidence type="ECO:0000259" key="9">
    <source>
        <dbReference type="PROSITE" id="PS50011"/>
    </source>
</evidence>
<reference evidence="10 11" key="1">
    <citation type="journal article" date="2014" name="Genome Biol. Evol.">
        <title>The secreted proteins of Achlya hypogyna and Thraustotheca clavata identify the ancestral oomycete secretome and reveal gene acquisitions by horizontal gene transfer.</title>
        <authorList>
            <person name="Misner I."/>
            <person name="Blouin N."/>
            <person name="Leonard G."/>
            <person name="Richards T.A."/>
            <person name="Lane C.E."/>
        </authorList>
    </citation>
    <scope>NUCLEOTIDE SEQUENCE [LARGE SCALE GENOMIC DNA]</scope>
    <source>
        <strain evidence="10 11">ATCC 34112</strain>
    </source>
</reference>
<feature type="domain" description="Protein kinase" evidence="9">
    <location>
        <begin position="32"/>
        <end position="285"/>
    </location>
</feature>
<keyword evidence="11" id="KW-1185">Reference proteome</keyword>
<dbReference type="PIRSF" id="PIRSF000654">
    <property type="entry name" value="Integrin-linked_kinase"/>
    <property type="match status" value="1"/>
</dbReference>
<dbReference type="GO" id="GO:0005524">
    <property type="term" value="F:ATP binding"/>
    <property type="evidence" value="ECO:0007669"/>
    <property type="project" value="UniProtKB-KW"/>
</dbReference>
<dbReference type="Gene3D" id="1.10.510.10">
    <property type="entry name" value="Transferase(Phosphotransferase) domain 1"/>
    <property type="match status" value="1"/>
</dbReference>
<evidence type="ECO:0000256" key="5">
    <source>
        <dbReference type="ARBA" id="ARBA00022840"/>
    </source>
</evidence>
<dbReference type="Pfam" id="PF00069">
    <property type="entry name" value="Pkinase"/>
    <property type="match status" value="1"/>
</dbReference>
<dbReference type="EMBL" id="JNBS01000518">
    <property type="protein sequence ID" value="OQS05000.1"/>
    <property type="molecule type" value="Genomic_DNA"/>
</dbReference>
<keyword evidence="1" id="KW-0723">Serine/threonine-protein kinase</keyword>
<dbReference type="InterPro" id="IPR011009">
    <property type="entry name" value="Kinase-like_dom_sf"/>
</dbReference>
<dbReference type="GO" id="GO:0004674">
    <property type="term" value="F:protein serine/threonine kinase activity"/>
    <property type="evidence" value="ECO:0007669"/>
    <property type="project" value="UniProtKB-KW"/>
</dbReference>
<feature type="binding site" evidence="7">
    <location>
        <begin position="160"/>
        <end position="161"/>
    </location>
    <ligand>
        <name>ATP</name>
        <dbReference type="ChEBI" id="CHEBI:30616"/>
    </ligand>
</feature>
<dbReference type="InterPro" id="IPR030616">
    <property type="entry name" value="Aur-like"/>
</dbReference>
<protein>
    <submittedName>
        <fullName evidence="10">Kinase</fullName>
    </submittedName>
</protein>
<dbReference type="SMART" id="SM00220">
    <property type="entry name" value="S_TKc"/>
    <property type="match status" value="1"/>
</dbReference>
<evidence type="ECO:0000256" key="8">
    <source>
        <dbReference type="PIRSR" id="PIRSR630616-3"/>
    </source>
</evidence>
<keyword evidence="3 7" id="KW-0547">Nucleotide-binding</keyword>
<dbReference type="PROSITE" id="PS50011">
    <property type="entry name" value="PROTEIN_KINASE_DOM"/>
    <property type="match status" value="1"/>
</dbReference>
<dbReference type="AlphaFoldDB" id="A0A1W0A4N9"/>
<keyword evidence="4 10" id="KW-0418">Kinase</keyword>
<dbReference type="InterPro" id="IPR008271">
    <property type="entry name" value="Ser/Thr_kinase_AS"/>
</dbReference>
<evidence type="ECO:0000256" key="6">
    <source>
        <dbReference type="PIRSR" id="PIRSR630616-1"/>
    </source>
</evidence>
<feature type="cross-link" description="Glycyl lysine isopeptide (Lys-Gly) (interchain with G-Cter in SUMO2)" evidence="8">
    <location>
        <position position="158"/>
    </location>
</feature>
<evidence type="ECO:0000256" key="1">
    <source>
        <dbReference type="ARBA" id="ARBA00022527"/>
    </source>
</evidence>
<comment type="caution">
    <text evidence="10">The sequence shown here is derived from an EMBL/GenBank/DDBJ whole genome shotgun (WGS) entry which is preliminary data.</text>
</comment>
<name>A0A1W0A4N9_9STRA</name>
<gene>
    <name evidence="10" type="ORF">THRCLA_02815</name>
</gene>
<dbReference type="Proteomes" id="UP000243217">
    <property type="component" value="Unassembled WGS sequence"/>
</dbReference>
<feature type="binding site" evidence="7">
    <location>
        <position position="174"/>
    </location>
    <ligand>
        <name>ATP</name>
        <dbReference type="ChEBI" id="CHEBI:30616"/>
    </ligand>
</feature>
<dbReference type="PROSITE" id="PS00108">
    <property type="entry name" value="PROTEIN_KINASE_ST"/>
    <property type="match status" value="1"/>
</dbReference>
<feature type="binding site" evidence="7">
    <location>
        <position position="42"/>
    </location>
    <ligand>
        <name>ATP</name>
        <dbReference type="ChEBI" id="CHEBI:30616"/>
    </ligand>
</feature>
<dbReference type="OrthoDB" id="40902at2759"/>
<evidence type="ECO:0000256" key="2">
    <source>
        <dbReference type="ARBA" id="ARBA00022679"/>
    </source>
</evidence>
<dbReference type="InterPro" id="IPR000719">
    <property type="entry name" value="Prot_kinase_dom"/>
</dbReference>
<evidence type="ECO:0000256" key="4">
    <source>
        <dbReference type="ARBA" id="ARBA00022777"/>
    </source>
</evidence>
<dbReference type="SUPFAM" id="SSF56112">
    <property type="entry name" value="Protein kinase-like (PK-like)"/>
    <property type="match status" value="1"/>
</dbReference>
<evidence type="ECO:0000313" key="10">
    <source>
        <dbReference type="EMBL" id="OQS05000.1"/>
    </source>
</evidence>
<dbReference type="STRING" id="74557.A0A1W0A4N9"/>
<dbReference type="FunFam" id="3.30.200.20:FF:000042">
    <property type="entry name" value="Aurora kinase A"/>
    <property type="match status" value="1"/>
</dbReference>
<proteinExistence type="predicted"/>